<feature type="region of interest" description="Disordered" evidence="3">
    <location>
        <begin position="661"/>
        <end position="686"/>
    </location>
</feature>
<evidence type="ECO:0000256" key="2">
    <source>
        <dbReference type="ARBA" id="ARBA00023242"/>
    </source>
</evidence>
<keyword evidence="1" id="KW-0238">DNA-binding</keyword>
<dbReference type="GO" id="GO:0003677">
    <property type="term" value="F:DNA binding"/>
    <property type="evidence" value="ECO:0007669"/>
    <property type="project" value="UniProtKB-KW"/>
</dbReference>
<dbReference type="EMBL" id="ABJB010037096">
    <property type="status" value="NOT_ANNOTATED_CDS"/>
    <property type="molecule type" value="Genomic_DNA"/>
</dbReference>
<feature type="region of interest" description="Disordered" evidence="3">
    <location>
        <begin position="1"/>
        <end position="91"/>
    </location>
</feature>
<evidence type="ECO:0008006" key="7">
    <source>
        <dbReference type="Google" id="ProtNLM"/>
    </source>
</evidence>
<dbReference type="GO" id="GO:0003682">
    <property type="term" value="F:chromatin binding"/>
    <property type="evidence" value="ECO:0000318"/>
    <property type="project" value="GO_Central"/>
</dbReference>
<dbReference type="EnsemblMetazoa" id="ISCW017333-RA">
    <property type="protein sequence ID" value="ISCW017333-PA"/>
    <property type="gene ID" value="ISCW017333"/>
</dbReference>
<feature type="compositionally biased region" description="Basic and acidic residues" evidence="3">
    <location>
        <begin position="395"/>
        <end position="404"/>
    </location>
</feature>
<organism>
    <name type="scientific">Ixodes scapularis</name>
    <name type="common">Black-legged tick</name>
    <name type="synonym">Deer tick</name>
    <dbReference type="NCBI Taxonomy" id="6945"/>
    <lineage>
        <taxon>Eukaryota</taxon>
        <taxon>Metazoa</taxon>
        <taxon>Ecdysozoa</taxon>
        <taxon>Arthropoda</taxon>
        <taxon>Chelicerata</taxon>
        <taxon>Arachnida</taxon>
        <taxon>Acari</taxon>
        <taxon>Parasitiformes</taxon>
        <taxon>Ixodida</taxon>
        <taxon>Ixodoidea</taxon>
        <taxon>Ixodidae</taxon>
        <taxon>Ixodinae</taxon>
        <taxon>Ixodes</taxon>
    </lineage>
</organism>
<dbReference type="OrthoDB" id="515799at2759"/>
<dbReference type="HOGENOM" id="CLU_330191_0_0_1"/>
<proteinExistence type="predicted"/>
<dbReference type="PANTHER" id="PTHR21677:SF1">
    <property type="entry name" value="PROTEIN CRAMPED-LIKE"/>
    <property type="match status" value="1"/>
</dbReference>
<feature type="compositionally biased region" description="Basic and acidic residues" evidence="3">
    <location>
        <begin position="13"/>
        <end position="29"/>
    </location>
</feature>
<dbReference type="VEuPathDB" id="VectorBase:ISCW017333"/>
<dbReference type="EMBL" id="ABJB010325680">
    <property type="status" value="NOT_ANNOTATED_CDS"/>
    <property type="molecule type" value="Genomic_DNA"/>
</dbReference>
<dbReference type="FunCoup" id="B7P933">
    <property type="interactions" value="251"/>
</dbReference>
<feature type="region of interest" description="Disordered" evidence="3">
    <location>
        <begin position="349"/>
        <end position="406"/>
    </location>
</feature>
<dbReference type="STRING" id="6945.B7P933"/>
<evidence type="ECO:0000313" key="6">
    <source>
        <dbReference type="Proteomes" id="UP000001555"/>
    </source>
</evidence>
<feature type="region of interest" description="Disordered" evidence="3">
    <location>
        <begin position="742"/>
        <end position="762"/>
    </location>
</feature>
<evidence type="ECO:0000313" key="5">
    <source>
        <dbReference type="EnsemblMetazoa" id="ISCW017333-PA"/>
    </source>
</evidence>
<feature type="compositionally biased region" description="Polar residues" evidence="3">
    <location>
        <begin position="369"/>
        <end position="389"/>
    </location>
</feature>
<evidence type="ECO:0000256" key="1">
    <source>
        <dbReference type="ARBA" id="ARBA00023125"/>
    </source>
</evidence>
<accession>B7P933</accession>
<dbReference type="PANTHER" id="PTHR21677">
    <property type="entry name" value="CRAMPED PROTEIN"/>
    <property type="match status" value="1"/>
</dbReference>
<gene>
    <name evidence="4" type="ORF">IscW_ISCW017333</name>
</gene>
<dbReference type="PaxDb" id="6945-B7P933"/>
<dbReference type="EMBL" id="ABJB010045347">
    <property type="status" value="NOT_ANNOTATED_CDS"/>
    <property type="molecule type" value="Genomic_DNA"/>
</dbReference>
<feature type="compositionally biased region" description="Low complexity" evidence="3">
    <location>
        <begin position="43"/>
        <end position="55"/>
    </location>
</feature>
<protein>
    <recommendedName>
        <fullName evidence="7">Protein cramped-like</fullName>
    </recommendedName>
</protein>
<reference evidence="5" key="2">
    <citation type="submission" date="2020-05" db="UniProtKB">
        <authorList>
            <consortium name="EnsemblMetazoa"/>
        </authorList>
    </citation>
    <scope>IDENTIFICATION</scope>
    <source>
        <strain evidence="5">wikel</strain>
    </source>
</reference>
<dbReference type="InterPro" id="IPR055315">
    <property type="entry name" value="Cramped-like"/>
</dbReference>
<dbReference type="AlphaFoldDB" id="B7P933"/>
<dbReference type="EMBL" id="ABJB010679694">
    <property type="status" value="NOT_ANNOTATED_CDS"/>
    <property type="molecule type" value="Genomic_DNA"/>
</dbReference>
<evidence type="ECO:0000313" key="4">
    <source>
        <dbReference type="EMBL" id="EEC03105.1"/>
    </source>
</evidence>
<keyword evidence="2" id="KW-0539">Nucleus</keyword>
<dbReference type="VEuPathDB" id="VectorBase:ISCP_022777"/>
<dbReference type="Proteomes" id="UP000001555">
    <property type="component" value="Unassembled WGS sequence"/>
</dbReference>
<dbReference type="InParanoid" id="B7P933"/>
<dbReference type="VEuPathDB" id="VectorBase:ISCI017333"/>
<name>B7P933_IXOSC</name>
<keyword evidence="6" id="KW-1185">Reference proteome</keyword>
<sequence>MVKRRRLGSCSAQDEKRPEDISEVQREVAGEAPTPVRCSEVPTTTTATQQLTRTRSQNAPRVTSPCGVQGSDDGPEKLQQEAKNAMPAQRSSLRVLKRPRKDFGKDFESIQSYIAQRSKKKGVPAHCIKNKDQVRHFYYRTWHKISKVMNIGEGREDVKKQTQELYGLINYAELRKKYSASINEKNGQLLTELVLTGSTVVKIRGKRIRIKTPLCRALKKLNNVEDAKEEEPRKLPVEVCMEFRPRNNSAWVHVQSLAQNPRVRTKASLQRRLSNVLEHLQGRWRPIRARQKEQVLASLSTGGADSAAEPEPAWELRVWPVGPVSPVSITAVASSPNVSFECHRKKAVADGVKCRKTKQSKSAKQAATEVQQHDGNPSHVGNMSASADDNATDMKPLDPEREVTTAEDDAAKSLTLLRSMLEPDPVAEARERAKNGWTASEAGLMTVGELYLMMGCPTKIVLQYDFCPVEESKEAVTRQCTAMLKKLLSLATVMFAEKSKQKLLPGHRRGHRMRTTRKPLVVQRPLLPREQRRPVTLVQLLPSAPATIATMLPQPPPTMVEPLPATVKLLHPGPAFEVQTMPILEPTTVAVATQPVATEVNSAVMATQATSELAAQCTAQLNATSQQELSARVEELAAQTLEPSASSSALPSLSPPNISSLLDISLPESMPSDGGPTQLLTDGNALPSFADASGSSLSGLAASLETGSAMEGSNPLSSFVEASDSNLASAFGLACEEVRKASSREDEAKTEALTTPPMSPFKLVPSAPDPNWLNGESSDFSLSSLLNTLDSPLKGVQGSGLSTSGAPVLASDNSTLDSITRLVPDVDTQLQCLMNENSVDYVAKFADLAAQIASSNSESKS</sequence>
<dbReference type="GO" id="GO:0007389">
    <property type="term" value="P:pattern specification process"/>
    <property type="evidence" value="ECO:0000318"/>
    <property type="project" value="GO_Central"/>
</dbReference>
<evidence type="ECO:0000256" key="3">
    <source>
        <dbReference type="SAM" id="MobiDB-lite"/>
    </source>
</evidence>
<dbReference type="EMBL" id="ABJB010092152">
    <property type="status" value="NOT_ANNOTATED_CDS"/>
    <property type="molecule type" value="Genomic_DNA"/>
</dbReference>
<dbReference type="GO" id="GO:0005634">
    <property type="term" value="C:nucleus"/>
    <property type="evidence" value="ECO:0000318"/>
    <property type="project" value="GO_Central"/>
</dbReference>
<dbReference type="EMBL" id="DS661587">
    <property type="protein sequence ID" value="EEC03105.1"/>
    <property type="molecule type" value="Genomic_DNA"/>
</dbReference>
<reference evidence="4 6" key="1">
    <citation type="submission" date="2008-03" db="EMBL/GenBank/DDBJ databases">
        <title>Annotation of Ixodes scapularis.</title>
        <authorList>
            <consortium name="Ixodes scapularis Genome Project Consortium"/>
            <person name="Caler E."/>
            <person name="Hannick L.I."/>
            <person name="Bidwell S."/>
            <person name="Joardar V."/>
            <person name="Thiagarajan M."/>
            <person name="Amedeo P."/>
            <person name="Galinsky K.J."/>
            <person name="Schobel S."/>
            <person name="Inman J."/>
            <person name="Hostetler J."/>
            <person name="Miller J."/>
            <person name="Hammond M."/>
            <person name="Megy K."/>
            <person name="Lawson D."/>
            <person name="Kodira C."/>
            <person name="Sutton G."/>
            <person name="Meyer J."/>
            <person name="Hill C.A."/>
            <person name="Birren B."/>
            <person name="Nene V."/>
            <person name="Collins F."/>
            <person name="Alarcon-Chaidez F."/>
            <person name="Wikel S."/>
            <person name="Strausberg R."/>
        </authorList>
    </citation>
    <scope>NUCLEOTIDE SEQUENCE [LARGE SCALE GENOMIC DNA]</scope>
    <source>
        <strain evidence="6">Wikel</strain>
        <strain evidence="4">Wikel colony</strain>
    </source>
</reference>